<dbReference type="Proteomes" id="UP000325273">
    <property type="component" value="Unassembled WGS sequence"/>
</dbReference>
<proteinExistence type="predicted"/>
<protein>
    <submittedName>
        <fullName evidence="2">Uncharacterized protein</fullName>
    </submittedName>
</protein>
<keyword evidence="3" id="KW-1185">Reference proteome</keyword>
<evidence type="ECO:0000313" key="3">
    <source>
        <dbReference type="Proteomes" id="UP000325273"/>
    </source>
</evidence>
<reference evidence="2 3" key="1">
    <citation type="submission" date="2019-08" db="EMBL/GenBank/DDBJ databases">
        <title>Paraburkholderia sp. DCY113.</title>
        <authorList>
            <person name="Kang J."/>
        </authorList>
    </citation>
    <scope>NUCLEOTIDE SEQUENCE [LARGE SCALE GENOMIC DNA]</scope>
    <source>
        <strain evidence="2 3">DCY113</strain>
    </source>
</reference>
<feature type="chain" id="PRO_5022900943" evidence="1">
    <location>
        <begin position="23"/>
        <end position="75"/>
    </location>
</feature>
<comment type="caution">
    <text evidence="2">The sequence shown here is derived from an EMBL/GenBank/DDBJ whole genome shotgun (WGS) entry which is preliminary data.</text>
</comment>
<evidence type="ECO:0000313" key="2">
    <source>
        <dbReference type="EMBL" id="KAA1003393.1"/>
    </source>
</evidence>
<dbReference type="AlphaFoldDB" id="A0A5B0GJ33"/>
<name>A0A5B0GJ33_9BURK</name>
<dbReference type="EMBL" id="VTUZ01000036">
    <property type="protein sequence ID" value="KAA1003393.1"/>
    <property type="molecule type" value="Genomic_DNA"/>
</dbReference>
<keyword evidence="1" id="KW-0732">Signal</keyword>
<dbReference type="RefSeq" id="WP_149674602.1">
    <property type="nucleotide sequence ID" value="NZ_VTUZ01000036.1"/>
</dbReference>
<feature type="signal peptide" evidence="1">
    <location>
        <begin position="1"/>
        <end position="22"/>
    </location>
</feature>
<accession>A0A5B0GJ33</accession>
<evidence type="ECO:0000256" key="1">
    <source>
        <dbReference type="SAM" id="SignalP"/>
    </source>
</evidence>
<gene>
    <name evidence="2" type="ORF">FVF58_36670</name>
</gene>
<sequence length="75" mass="8370">MKFVYYGMFALALMSTASVLYANELEDASYSLSSWLTKIERKVSAGTQTIPTLATARDVTKQAMLRRFEPSNVTP</sequence>
<organism evidence="2 3">
    <name type="scientific">Paraburkholderia panacisoli</name>
    <dbReference type="NCBI Taxonomy" id="2603818"/>
    <lineage>
        <taxon>Bacteria</taxon>
        <taxon>Pseudomonadati</taxon>
        <taxon>Pseudomonadota</taxon>
        <taxon>Betaproteobacteria</taxon>
        <taxon>Burkholderiales</taxon>
        <taxon>Burkholderiaceae</taxon>
        <taxon>Paraburkholderia</taxon>
    </lineage>
</organism>